<dbReference type="SUPFAM" id="SSF53335">
    <property type="entry name" value="S-adenosyl-L-methionine-dependent methyltransferases"/>
    <property type="match status" value="1"/>
</dbReference>
<dbReference type="InterPro" id="IPR029063">
    <property type="entry name" value="SAM-dependent_MTases_sf"/>
</dbReference>
<dbReference type="EMBL" id="LK932359">
    <property type="protein sequence ID" value="CDS84002.1"/>
    <property type="molecule type" value="Genomic_DNA"/>
</dbReference>
<evidence type="ECO:0000313" key="3">
    <source>
        <dbReference type="EMBL" id="CDS84002.1"/>
    </source>
</evidence>
<dbReference type="GeneID" id="66353098"/>
<dbReference type="EMBL" id="LK932475">
    <property type="protein sequence ID" value="CDS83896.1"/>
    <property type="molecule type" value="Genomic_DNA"/>
</dbReference>
<reference evidence="2" key="1">
    <citation type="submission" date="2014-07" db="EMBL/GenBank/DDBJ databases">
        <authorList>
            <person name="Monot Marc"/>
        </authorList>
    </citation>
    <scope>NUCLEOTIDE SEQUENCE</scope>
    <source>
        <strain evidence="4">7032989</strain>
        <strain evidence="3">7032994</strain>
    </source>
</reference>
<evidence type="ECO:0000313" key="2">
    <source>
        <dbReference type="EMBL" id="CDS83896.1"/>
    </source>
</evidence>
<evidence type="ECO:0000259" key="1">
    <source>
        <dbReference type="Pfam" id="PF08241"/>
    </source>
</evidence>
<dbReference type="RefSeq" id="WP_009888392.1">
    <property type="nucleotide sequence ID" value="NZ_CP011846.1"/>
</dbReference>
<sequence length="59" mass="7089">MLQTGKQGADKKYLDNMFFVKGYVEELLFLDNSYDIVFSCIVFHHCTNVQNIFCIFWKW</sequence>
<protein>
    <recommendedName>
        <fullName evidence="1">Methyltransferase type 11 domain-containing protein</fullName>
    </recommendedName>
</protein>
<dbReference type="AlphaFoldDB" id="A0A069A6W9"/>
<name>A0A069A6W9_CLODI</name>
<gene>
    <name evidence="4" type="ORF">BN1095_820004</name>
    <name evidence="2" type="ORF">BN1096_250016</name>
    <name evidence="3" type="ORF">BN1097_240015</name>
</gene>
<dbReference type="InterPro" id="IPR013216">
    <property type="entry name" value="Methyltransf_11"/>
</dbReference>
<accession>A0A069A6W9</accession>
<organism evidence="2">
    <name type="scientific">Clostridioides difficile</name>
    <name type="common">Peptoclostridium difficile</name>
    <dbReference type="NCBI Taxonomy" id="1496"/>
    <lineage>
        <taxon>Bacteria</taxon>
        <taxon>Bacillati</taxon>
        <taxon>Bacillota</taxon>
        <taxon>Clostridia</taxon>
        <taxon>Peptostreptococcales</taxon>
        <taxon>Peptostreptococcaceae</taxon>
        <taxon>Clostridioides</taxon>
    </lineage>
</organism>
<dbReference type="EMBL" id="LK933526">
    <property type="protein sequence ID" value="CDT81185.1"/>
    <property type="molecule type" value="Genomic_DNA"/>
</dbReference>
<evidence type="ECO:0000313" key="4">
    <source>
        <dbReference type="EMBL" id="CDT81185.1"/>
    </source>
</evidence>
<proteinExistence type="predicted"/>
<dbReference type="Gene3D" id="3.40.50.150">
    <property type="entry name" value="Vaccinia Virus protein VP39"/>
    <property type="match status" value="1"/>
</dbReference>
<dbReference type="GO" id="GO:0008757">
    <property type="term" value="F:S-adenosylmethionine-dependent methyltransferase activity"/>
    <property type="evidence" value="ECO:0007669"/>
    <property type="project" value="InterPro"/>
</dbReference>
<feature type="domain" description="Methyltransferase type 11" evidence="1">
    <location>
        <begin position="6"/>
        <end position="53"/>
    </location>
</feature>
<dbReference type="Pfam" id="PF08241">
    <property type="entry name" value="Methyltransf_11"/>
    <property type="match status" value="1"/>
</dbReference>